<feature type="coiled-coil region" evidence="1">
    <location>
        <begin position="286"/>
        <end position="401"/>
    </location>
</feature>
<feature type="compositionally biased region" description="Polar residues" evidence="2">
    <location>
        <begin position="904"/>
        <end position="915"/>
    </location>
</feature>
<name>B4YUR8_DROER</name>
<evidence type="ECO:0000256" key="1">
    <source>
        <dbReference type="SAM" id="Coils"/>
    </source>
</evidence>
<keyword evidence="1" id="KW-0175">Coiled coil</keyword>
<evidence type="ECO:0000256" key="2">
    <source>
        <dbReference type="SAM" id="MobiDB-lite"/>
    </source>
</evidence>
<accession>B4YUR8</accession>
<proteinExistence type="evidence at transcript level"/>
<dbReference type="EMBL" id="EU685280">
    <property type="protein sequence ID" value="ACE79735.1"/>
    <property type="molecule type" value="mRNA"/>
</dbReference>
<feature type="coiled-coil region" evidence="1">
    <location>
        <begin position="522"/>
        <end position="577"/>
    </location>
</feature>
<feature type="region of interest" description="Disordered" evidence="2">
    <location>
        <begin position="670"/>
        <end position="697"/>
    </location>
</feature>
<evidence type="ECO:0000313" key="3">
    <source>
        <dbReference type="EMBL" id="ACE79735.1"/>
    </source>
</evidence>
<organism evidence="3">
    <name type="scientific">Drosophila erecta</name>
    <name type="common">Fruit fly</name>
    <dbReference type="NCBI Taxonomy" id="7220"/>
    <lineage>
        <taxon>Eukaryota</taxon>
        <taxon>Metazoa</taxon>
        <taxon>Ecdysozoa</taxon>
        <taxon>Arthropoda</taxon>
        <taxon>Hexapoda</taxon>
        <taxon>Insecta</taxon>
        <taxon>Pterygota</taxon>
        <taxon>Neoptera</taxon>
        <taxon>Endopterygota</taxon>
        <taxon>Diptera</taxon>
        <taxon>Brachycera</taxon>
        <taxon>Muscomorpha</taxon>
        <taxon>Ephydroidea</taxon>
        <taxon>Drosophilidae</taxon>
        <taxon>Drosophila</taxon>
        <taxon>Sophophora</taxon>
    </lineage>
</organism>
<feature type="compositionally biased region" description="Basic and acidic residues" evidence="2">
    <location>
        <begin position="819"/>
        <end position="828"/>
    </location>
</feature>
<dbReference type="OrthoDB" id="7764536at2759"/>
<protein>
    <submittedName>
        <fullName evidence="3">Coiled-coil Y protein</fullName>
    </submittedName>
</protein>
<sequence length="1302" mass="144703">MAFSTQREFFHIPYINQSYEFNCNGVCVNLKTYPSSVDDRSWSENEDKKSRFVFDLVACNHPDFVKHENKTESKNIKFVSRNEKASSINEYGSNLLLEDSLINAADDAIDWLQDLMIRNNILKNQQQDDTLLNTKMESAEIKRIMNQRYHRDNARNLQAKLIDWANPKNELREEKELEEIVSTIDDMNKAQDLLEAENTYLKRIIEKQSTRCRFDSLEIDPELSTNIEYLQRKINEMGKELSLLRQTEDMLIRKCAKMCRSECSEAFSNEGVNINAFSLEHDISNIQKILEERDGLRKKCKNLETLGEKLNALEQKANEAENISGDLEDNLNQQNQYINDIQQEMEKMKNYYENEVDKAKGLEKLLLQCRCNQFTQELISAKCAAQRTECQQMEIEELRRQLLKRDIALNEYDCQYQQLMIVVCELNQRYCNQHGPCPGVVPTYSPEMGDDLAFYTRVTLDHIMNELCKQSDCLKVINKNRSSEDPAINSLEECTIELQRLRELLSQQTGFRPDHNEITCSTEKCNQEIKRLNDLLKKKDEQLGVLIEENDCLCEAAEISKNKLDDLDYQVQKLDEDTRHMEQGIVESIGLIQDIGDVSQDGEARQLIDDLSKQLKDCREESHLMREINEALGKTLQEVGIDPKEIENKIKLLQSSKQELLNKDLPGMETSLKLTEPSGSIKESDTDLGKTVLPSFGSSGVDEIQKKEMTGPETISSEMYTDGPGKGTGFDSDRAAKNSPLLVSPSGRGEEESSGTVHPVALEGEKIQAAGPVSKQRPIEEQGRGAGVELGKGMGADSGLFKANDLIEKTKNVATEGKGSVENEKETGAKQQNQSAGQGGVPTYSVPEKQLVSEGVLGPGIIGEISKGKVTGTGEENKSASGSRNRGSKLGPAAPGKESESGKNVKQAAQSNGGSNPEGAGLGEGRDINTRDQGDKKYVTNEAKPLTVPKSGLGQAAGASVAQGIGLPVGQEMTDNPKQGDIPGTKLGPKSREAQGPIKATDQGVILGPGAVKEGVAKSRAELTLPGDHTGGSRPIQPKAVRGVGLSGQQERFEKGTKEDTVRGSKFGNKNYKNIVDKSLTSDSASSARISHGSSVLLKIGIKNKMGKRISSRCRDGGQFDAFVRHTVQSLSAGDIDGCALERELRKILDMFIDECGFCFCKCNVPKSRFYAICHKLYHHGLHTLDFRELAYMHKRIYAAAENILPGCLFNMIVKEMTTFSSASTIHGQYTSTSLNTQNLQKCCSCKTTLCCDTNEEKLLHKVIRLESDIENAKTCLKNLKSIPSHLSIPRCRFSLEALSDK</sequence>
<gene>
    <name evidence="3" type="primary">CCY</name>
</gene>
<feature type="compositionally biased region" description="Basic and acidic residues" evidence="2">
    <location>
        <begin position="1051"/>
        <end position="1063"/>
    </location>
</feature>
<feature type="region of interest" description="Disordered" evidence="2">
    <location>
        <begin position="712"/>
        <end position="755"/>
    </location>
</feature>
<feature type="region of interest" description="Disordered" evidence="2">
    <location>
        <begin position="811"/>
        <end position="995"/>
    </location>
</feature>
<feature type="region of interest" description="Disordered" evidence="2">
    <location>
        <begin position="770"/>
        <end position="791"/>
    </location>
</feature>
<feature type="region of interest" description="Disordered" evidence="2">
    <location>
        <begin position="1024"/>
        <end position="1064"/>
    </location>
</feature>
<feature type="compositionally biased region" description="Basic and acidic residues" evidence="2">
    <location>
        <begin position="924"/>
        <end position="939"/>
    </location>
</feature>
<reference evidence="3" key="1">
    <citation type="submission" date="2008-04" db="EMBL/GenBank/DDBJ databases">
        <title>Very low conservation of gene content in the Drosophila Y: The Drosophila Y is a young chromosome.</title>
        <authorList>
            <consortium name="12 Drosophila Genome Project"/>
            <person name="Koerich L.B."/>
            <person name="Wang X."/>
            <person name="Clark A.G."/>
            <person name="Carvalho A.B."/>
        </authorList>
    </citation>
    <scope>NUCLEOTIDE SEQUENCE</scope>
</reference>